<dbReference type="RefSeq" id="XP_062815591.1">
    <property type="nucleotide sequence ID" value="XM_062959521.1"/>
</dbReference>
<keyword evidence="2" id="KW-0539">Nucleus</keyword>
<comment type="subcellular location">
    <subcellularLocation>
        <location evidence="1">Nucleus</location>
    </subcellularLocation>
</comment>
<dbReference type="Pfam" id="PF13907">
    <property type="entry name" value="CHD1-like_C"/>
    <property type="match status" value="1"/>
</dbReference>
<dbReference type="Proteomes" id="UP000001646">
    <property type="component" value="Unplaced"/>
</dbReference>
<dbReference type="InParanoid" id="H9GM18"/>
<evidence type="ECO:0000259" key="4">
    <source>
        <dbReference type="SMART" id="SM01176"/>
    </source>
</evidence>
<evidence type="ECO:0000313" key="5">
    <source>
        <dbReference type="Ensembl" id="ENSACAP00000014967.4"/>
    </source>
</evidence>
<dbReference type="PANTHER" id="PTHR21765:SF1">
    <property type="entry name" value="CHD1 HELICAL C-TERMINAL DOMAIN CONTAINING PROTEIN 1"/>
    <property type="match status" value="1"/>
</dbReference>
<dbReference type="InterPro" id="IPR025260">
    <property type="entry name" value="CHD1-like_C"/>
</dbReference>
<feature type="compositionally biased region" description="Basic and acidic residues" evidence="3">
    <location>
        <begin position="244"/>
        <end position="261"/>
    </location>
</feature>
<keyword evidence="6" id="KW-1185">Reference proteome</keyword>
<feature type="region of interest" description="Disordered" evidence="3">
    <location>
        <begin position="1"/>
        <end position="47"/>
    </location>
</feature>
<dbReference type="GeneTree" id="ENSGT00390000003769"/>
<dbReference type="eggNOG" id="KOG0384">
    <property type="taxonomic scope" value="Eukaryota"/>
</dbReference>
<evidence type="ECO:0000256" key="3">
    <source>
        <dbReference type="SAM" id="MobiDB-lite"/>
    </source>
</evidence>
<feature type="region of interest" description="Disordered" evidence="3">
    <location>
        <begin position="228"/>
        <end position="282"/>
    </location>
</feature>
<dbReference type="HOGENOM" id="CLU_143875_0_0_1"/>
<dbReference type="Bgee" id="ENSACAG00000015250">
    <property type="expression patterns" value="Expressed in brain and 8 other cell types or tissues"/>
</dbReference>
<dbReference type="GeneID" id="100558299"/>
<dbReference type="GO" id="GO:0005634">
    <property type="term" value="C:nucleus"/>
    <property type="evidence" value="ECO:0007669"/>
    <property type="project" value="UniProtKB-SubCell"/>
</dbReference>
<reference evidence="5" key="3">
    <citation type="submission" date="2025-09" db="UniProtKB">
        <authorList>
            <consortium name="Ensembl"/>
        </authorList>
    </citation>
    <scope>IDENTIFICATION</scope>
</reference>
<reference evidence="5" key="1">
    <citation type="submission" date="2009-12" db="EMBL/GenBank/DDBJ databases">
        <title>The Genome Sequence of Anolis carolinensis (Green Anole Lizard).</title>
        <authorList>
            <consortium name="The Genome Sequencing Platform"/>
            <person name="Di Palma F."/>
            <person name="Alfoldi J."/>
            <person name="Heiman D."/>
            <person name="Young S."/>
            <person name="Grabherr M."/>
            <person name="Johnson J."/>
            <person name="Lander E.S."/>
            <person name="Lindblad-Toh K."/>
        </authorList>
    </citation>
    <scope>NUCLEOTIDE SEQUENCE [LARGE SCALE GENOMIC DNA]</scope>
    <source>
        <strain evidence="5">JBL SC #1</strain>
    </source>
</reference>
<feature type="compositionally biased region" description="Basic and acidic residues" evidence="3">
    <location>
        <begin position="268"/>
        <end position="277"/>
    </location>
</feature>
<dbReference type="PANTHER" id="PTHR21765">
    <property type="entry name" value="SIMILAR TO CHROMODOMAIN-HELICASE-DNA-BINDING PROTEIN 1 (CHD-1)"/>
    <property type="match status" value="1"/>
</dbReference>
<feature type="domain" description="Chromodomain-helicase-DNA-binding protein 1-like C-terminal" evidence="4">
    <location>
        <begin position="85"/>
        <end position="188"/>
    </location>
</feature>
<proteinExistence type="predicted"/>
<dbReference type="Ensembl" id="ENSACAT00000015270.4">
    <property type="protein sequence ID" value="ENSACAP00000014967.4"/>
    <property type="gene ID" value="ENSACAG00000015250.4"/>
</dbReference>
<evidence type="ECO:0000256" key="1">
    <source>
        <dbReference type="ARBA" id="ARBA00004123"/>
    </source>
</evidence>
<protein>
    <submittedName>
        <fullName evidence="5">CHD1 helical C-terminal domain containing 1</fullName>
    </submittedName>
</protein>
<accession>H9GM18</accession>
<reference evidence="5" key="2">
    <citation type="submission" date="2025-08" db="UniProtKB">
        <authorList>
            <consortium name="Ensembl"/>
        </authorList>
    </citation>
    <scope>IDENTIFICATION</scope>
</reference>
<dbReference type="OrthoDB" id="9388842at2759"/>
<feature type="compositionally biased region" description="Basic and acidic residues" evidence="3">
    <location>
        <begin position="228"/>
        <end position="237"/>
    </location>
</feature>
<dbReference type="InterPro" id="IPR039880">
    <property type="entry name" value="CHCT1-like"/>
</dbReference>
<dbReference type="STRING" id="28377.ENSACAP00000014967"/>
<dbReference type="AlphaFoldDB" id="H9GM18"/>
<sequence length="304" mass="34210">MVLQGHFILDSPSDAMDSPGGSQENGIRVPEEEAAAEDGEPKMTESGDPETDLFWMYGCPQGTEGHFPNGRSFETMRGEAFARAASSGDALVYYAEGLTQDTFKICKEFLRPFKKCLRKLNLPKDFPKEKRLSCTRKNLLILGDHINKFLQDYCEKWELKHWKKMLWRFVSLFSSLDEKQLCKLYQYGKTGQTAKFLKAYGDLEGSSQVAVPENGRLMRLRDTWGLRGATERPEDLGPHSLPPNDEKPTRSSPKERLEKASSRTRKKANVDMPHEDPTASPSVLCSEGAALFSVSEEALLTSDM</sequence>
<dbReference type="SMART" id="SM01176">
    <property type="entry name" value="DUF4208"/>
    <property type="match status" value="1"/>
</dbReference>
<name>H9GM18_ANOCA</name>
<evidence type="ECO:0000256" key="2">
    <source>
        <dbReference type="ARBA" id="ARBA00023242"/>
    </source>
</evidence>
<dbReference type="RefSeq" id="XP_008117671.1">
    <property type="nucleotide sequence ID" value="XM_008119464.3"/>
</dbReference>
<organism evidence="5 6">
    <name type="scientific">Anolis carolinensis</name>
    <name type="common">Green anole</name>
    <name type="synonym">American chameleon</name>
    <dbReference type="NCBI Taxonomy" id="28377"/>
    <lineage>
        <taxon>Eukaryota</taxon>
        <taxon>Metazoa</taxon>
        <taxon>Chordata</taxon>
        <taxon>Craniata</taxon>
        <taxon>Vertebrata</taxon>
        <taxon>Euteleostomi</taxon>
        <taxon>Lepidosauria</taxon>
        <taxon>Squamata</taxon>
        <taxon>Bifurcata</taxon>
        <taxon>Unidentata</taxon>
        <taxon>Episquamata</taxon>
        <taxon>Toxicofera</taxon>
        <taxon>Iguania</taxon>
        <taxon>Dactyloidae</taxon>
        <taxon>Anolis</taxon>
    </lineage>
</organism>
<evidence type="ECO:0000313" key="6">
    <source>
        <dbReference type="Proteomes" id="UP000001646"/>
    </source>
</evidence>
<gene>
    <name evidence="5" type="primary">CHCT1</name>
</gene>
<dbReference type="CTD" id="124773"/>
<dbReference type="KEGG" id="acs:100558299"/>